<organism evidence="2 3">
    <name type="scientific">Novosphingobium panipatense</name>
    <dbReference type="NCBI Taxonomy" id="428991"/>
    <lineage>
        <taxon>Bacteria</taxon>
        <taxon>Pseudomonadati</taxon>
        <taxon>Pseudomonadota</taxon>
        <taxon>Alphaproteobacteria</taxon>
        <taxon>Sphingomonadales</taxon>
        <taxon>Sphingomonadaceae</taxon>
        <taxon>Novosphingobium</taxon>
    </lineage>
</organism>
<keyword evidence="1" id="KW-0812">Transmembrane</keyword>
<accession>A0ABY1PZB5</accession>
<gene>
    <name evidence="2" type="ORF">SAMN06296065_101290</name>
</gene>
<dbReference type="RefSeq" id="WP_103728428.1">
    <property type="nucleotide sequence ID" value="NZ_FXUI01000001.1"/>
</dbReference>
<dbReference type="Proteomes" id="UP001157910">
    <property type="component" value="Unassembled WGS sequence"/>
</dbReference>
<feature type="transmembrane region" description="Helical" evidence="1">
    <location>
        <begin position="43"/>
        <end position="64"/>
    </location>
</feature>
<dbReference type="EMBL" id="FXUI01000001">
    <property type="protein sequence ID" value="SMP52440.1"/>
    <property type="molecule type" value="Genomic_DNA"/>
</dbReference>
<reference evidence="2 3" key="1">
    <citation type="submission" date="2017-05" db="EMBL/GenBank/DDBJ databases">
        <authorList>
            <person name="Varghese N."/>
            <person name="Submissions S."/>
        </authorList>
    </citation>
    <scope>NUCLEOTIDE SEQUENCE [LARGE SCALE GENOMIC DNA]</scope>
    <source>
        <strain evidence="2 3">SM16</strain>
    </source>
</reference>
<feature type="transmembrane region" description="Helical" evidence="1">
    <location>
        <begin position="12"/>
        <end position="31"/>
    </location>
</feature>
<keyword evidence="1" id="KW-1133">Transmembrane helix</keyword>
<protein>
    <submittedName>
        <fullName evidence="2">Uncharacterized protein</fullName>
    </submittedName>
</protein>
<comment type="caution">
    <text evidence="2">The sequence shown here is derived from an EMBL/GenBank/DDBJ whole genome shotgun (WGS) entry which is preliminary data.</text>
</comment>
<evidence type="ECO:0000256" key="1">
    <source>
        <dbReference type="SAM" id="Phobius"/>
    </source>
</evidence>
<name>A0ABY1PZB5_9SPHN</name>
<sequence length="71" mass="7667">MSERDPAAARFAIINLVRLAGVGFVVLGILVANGRILPDAPDWVAYLLVANGLVDAFVIPAVLVRKWRTPK</sequence>
<keyword evidence="3" id="KW-1185">Reference proteome</keyword>
<evidence type="ECO:0000313" key="3">
    <source>
        <dbReference type="Proteomes" id="UP001157910"/>
    </source>
</evidence>
<keyword evidence="1" id="KW-0472">Membrane</keyword>
<proteinExistence type="predicted"/>
<evidence type="ECO:0000313" key="2">
    <source>
        <dbReference type="EMBL" id="SMP52440.1"/>
    </source>
</evidence>